<proteinExistence type="predicted"/>
<dbReference type="EMBL" id="CACVAQ010000407">
    <property type="protein sequence ID" value="CAA6827708.1"/>
    <property type="molecule type" value="Genomic_DNA"/>
</dbReference>
<evidence type="ECO:0000313" key="1">
    <source>
        <dbReference type="EMBL" id="CAA6827708.1"/>
    </source>
</evidence>
<organism evidence="1">
    <name type="scientific">uncultured Aureispira sp</name>
    <dbReference type="NCBI Taxonomy" id="1331704"/>
    <lineage>
        <taxon>Bacteria</taxon>
        <taxon>Pseudomonadati</taxon>
        <taxon>Bacteroidota</taxon>
        <taxon>Saprospiria</taxon>
        <taxon>Saprospirales</taxon>
        <taxon>Saprospiraceae</taxon>
        <taxon>Aureispira</taxon>
        <taxon>environmental samples</taxon>
    </lineage>
</organism>
<gene>
    <name evidence="1" type="ORF">HELGO_WM21764</name>
</gene>
<reference evidence="1" key="1">
    <citation type="submission" date="2020-01" db="EMBL/GenBank/DDBJ databases">
        <authorList>
            <person name="Meier V. D."/>
            <person name="Meier V D."/>
        </authorList>
    </citation>
    <scope>NUCLEOTIDE SEQUENCE</scope>
    <source>
        <strain evidence="1">HLG_WM_MAG_10</strain>
    </source>
</reference>
<accession>A0A6S6U7Q3</accession>
<name>A0A6S6U7Q3_9BACT</name>
<sequence length="36" mass="4043">MTIAFINDSKDPDFFSIASNNFMEFPDGKGLPDCEK</sequence>
<dbReference type="AlphaFoldDB" id="A0A6S6U7Q3"/>
<protein>
    <submittedName>
        <fullName evidence="1">Uncharacterized protein</fullName>
    </submittedName>
</protein>